<dbReference type="STRING" id="381764.Fnod_1375"/>
<evidence type="ECO:0000313" key="2">
    <source>
        <dbReference type="Proteomes" id="UP000002415"/>
    </source>
</evidence>
<reference evidence="1 2" key="2">
    <citation type="journal article" date="2009" name="Proc. Natl. Acad. Sci. U.S.A.">
        <title>On the chimeric nature, thermophilic origin, and phylogenetic placement of the Thermotogales.</title>
        <authorList>
            <person name="Zhaxybayeva O."/>
            <person name="Swithers K.S."/>
            <person name="Lapierre P."/>
            <person name="Fournier G.P."/>
            <person name="Bickhart D.M."/>
            <person name="DeBoy R.T."/>
            <person name="Nelson K.E."/>
            <person name="Nesbo C.L."/>
            <person name="Doolittle W.F."/>
            <person name="Gogarten J.P."/>
            <person name="Noll K.M."/>
        </authorList>
    </citation>
    <scope>NUCLEOTIDE SEQUENCE [LARGE SCALE GENOMIC DNA]</scope>
    <source>
        <strain evidence="2">ATCC 35602 / DSM 5306 / Rt17-B1</strain>
    </source>
</reference>
<dbReference type="HOGENOM" id="CLU_1658220_0_0_0"/>
<organism evidence="1 2">
    <name type="scientific">Fervidobacterium nodosum (strain ATCC 35602 / DSM 5306 / Rt17-B1)</name>
    <dbReference type="NCBI Taxonomy" id="381764"/>
    <lineage>
        <taxon>Bacteria</taxon>
        <taxon>Thermotogati</taxon>
        <taxon>Thermotogota</taxon>
        <taxon>Thermotogae</taxon>
        <taxon>Thermotogales</taxon>
        <taxon>Fervidobacteriaceae</taxon>
        <taxon>Fervidobacterium</taxon>
    </lineage>
</organism>
<dbReference type="eggNOG" id="ENOG5033KHW">
    <property type="taxonomic scope" value="Bacteria"/>
</dbReference>
<dbReference type="KEGG" id="fno:Fnod_1375"/>
<keyword evidence="2" id="KW-1185">Reference proteome</keyword>
<proteinExistence type="predicted"/>
<sequence>MKKILVVLTAGVLLVGSIFAFGPATANRGYRYGVTTQSQAQAQTQVQTQLQTQQVTATRLYRNLPADATLSATQEFKGTIKEVSWDVQNGFVLKIQVGNDVYDVHAGPIFRAVSLKAGQSIEISGRLVTTSTSKYIVAEKVVIDGKEVNVDDVIPERRNRQAAQKTSQRMPNRGPRI</sequence>
<gene>
    <name evidence="1" type="ordered locus">Fnod_1375</name>
</gene>
<dbReference type="RefSeq" id="WP_011994529.1">
    <property type="nucleotide sequence ID" value="NC_009718.1"/>
</dbReference>
<accession>A7HMT9</accession>
<dbReference type="AlphaFoldDB" id="A7HMT9"/>
<dbReference type="EMBL" id="CP000771">
    <property type="protein sequence ID" value="ABS61222.1"/>
    <property type="molecule type" value="Genomic_DNA"/>
</dbReference>
<protein>
    <submittedName>
        <fullName evidence="1">Uncharacterized protein</fullName>
    </submittedName>
</protein>
<dbReference type="Proteomes" id="UP000002415">
    <property type="component" value="Chromosome"/>
</dbReference>
<evidence type="ECO:0000313" key="1">
    <source>
        <dbReference type="EMBL" id="ABS61222.1"/>
    </source>
</evidence>
<name>A7HMT9_FERNB</name>
<reference evidence="1 2" key="1">
    <citation type="submission" date="2007-07" db="EMBL/GenBank/DDBJ databases">
        <title>Complete sequence of Fervidobacterium nodosum Rt17-B1.</title>
        <authorList>
            <consortium name="US DOE Joint Genome Institute"/>
            <person name="Copeland A."/>
            <person name="Lucas S."/>
            <person name="Lapidus A."/>
            <person name="Barry K."/>
            <person name="Glavina del Rio T."/>
            <person name="Dalin E."/>
            <person name="Tice H."/>
            <person name="Pitluck S."/>
            <person name="Saunders E."/>
            <person name="Brettin T."/>
            <person name="Bruce D."/>
            <person name="Detter J.C."/>
            <person name="Han C."/>
            <person name="Schmutz J."/>
            <person name="Larimer F."/>
            <person name="Land M."/>
            <person name="Hauser L."/>
            <person name="Kyrpides N."/>
            <person name="Mikhailova N."/>
            <person name="Nelson K."/>
            <person name="Gogarten J.P."/>
            <person name="Noll K."/>
            <person name="Richardson P."/>
        </authorList>
    </citation>
    <scope>NUCLEOTIDE SEQUENCE [LARGE SCALE GENOMIC DNA]</scope>
    <source>
        <strain evidence="2">ATCC 35602 / DSM 5306 / Rt17-B1</strain>
    </source>
</reference>